<keyword evidence="5" id="KW-0998">Cell outer membrane</keyword>
<reference evidence="8 9" key="1">
    <citation type="submission" date="2017-02" db="EMBL/GenBank/DDBJ databases">
        <authorList>
            <person name="Peterson S.W."/>
        </authorList>
    </citation>
    <scope>NUCLEOTIDE SEQUENCE [LARGE SCALE GENOMIC DNA]</scope>
    <source>
        <strain evidence="8 9">DSM 18108</strain>
    </source>
</reference>
<keyword evidence="9" id="KW-1185">Reference proteome</keyword>
<comment type="similarity">
    <text evidence="2">Belongs to the SusD family.</text>
</comment>
<dbReference type="Proteomes" id="UP000190166">
    <property type="component" value="Unassembled WGS sequence"/>
</dbReference>
<dbReference type="InterPro" id="IPR012944">
    <property type="entry name" value="SusD_RagB_dom"/>
</dbReference>
<evidence type="ECO:0000259" key="6">
    <source>
        <dbReference type="Pfam" id="PF07980"/>
    </source>
</evidence>
<gene>
    <name evidence="8" type="ORF">SAMN05660461_5640</name>
</gene>
<dbReference type="RefSeq" id="WP_079472893.1">
    <property type="nucleotide sequence ID" value="NZ_FUZZ01000005.1"/>
</dbReference>
<evidence type="ECO:0000256" key="4">
    <source>
        <dbReference type="ARBA" id="ARBA00023136"/>
    </source>
</evidence>
<dbReference type="InterPro" id="IPR033985">
    <property type="entry name" value="SusD-like_N"/>
</dbReference>
<dbReference type="GO" id="GO:0009279">
    <property type="term" value="C:cell outer membrane"/>
    <property type="evidence" value="ECO:0007669"/>
    <property type="project" value="UniProtKB-SubCell"/>
</dbReference>
<feature type="domain" description="SusD-like N-terminal" evidence="7">
    <location>
        <begin position="41"/>
        <end position="244"/>
    </location>
</feature>
<dbReference type="Gene3D" id="1.25.40.390">
    <property type="match status" value="2"/>
</dbReference>
<dbReference type="InterPro" id="IPR011990">
    <property type="entry name" value="TPR-like_helical_dom_sf"/>
</dbReference>
<evidence type="ECO:0000313" key="9">
    <source>
        <dbReference type="Proteomes" id="UP000190166"/>
    </source>
</evidence>
<dbReference type="Pfam" id="PF07980">
    <property type="entry name" value="SusD_RagB"/>
    <property type="match status" value="1"/>
</dbReference>
<accession>A0A1T5PBI9</accession>
<dbReference type="AlphaFoldDB" id="A0A1T5PBI9"/>
<dbReference type="EMBL" id="FUZZ01000005">
    <property type="protein sequence ID" value="SKD09748.1"/>
    <property type="molecule type" value="Genomic_DNA"/>
</dbReference>
<evidence type="ECO:0000259" key="7">
    <source>
        <dbReference type="Pfam" id="PF14322"/>
    </source>
</evidence>
<dbReference type="SUPFAM" id="SSF48452">
    <property type="entry name" value="TPR-like"/>
    <property type="match status" value="1"/>
</dbReference>
<comment type="subcellular location">
    <subcellularLocation>
        <location evidence="1">Cell outer membrane</location>
    </subcellularLocation>
</comment>
<keyword evidence="4" id="KW-0472">Membrane</keyword>
<feature type="domain" description="RagB/SusD" evidence="6">
    <location>
        <begin position="353"/>
        <end position="471"/>
    </location>
</feature>
<name>A0A1T5PBI9_9BACT</name>
<evidence type="ECO:0000256" key="1">
    <source>
        <dbReference type="ARBA" id="ARBA00004442"/>
    </source>
</evidence>
<proteinExistence type="inferred from homology"/>
<keyword evidence="3" id="KW-0732">Signal</keyword>
<dbReference type="Pfam" id="PF14322">
    <property type="entry name" value="SusD-like_3"/>
    <property type="match status" value="1"/>
</dbReference>
<protein>
    <submittedName>
        <fullName evidence="8">SusD family protein</fullName>
    </submittedName>
</protein>
<evidence type="ECO:0000313" key="8">
    <source>
        <dbReference type="EMBL" id="SKD09748.1"/>
    </source>
</evidence>
<evidence type="ECO:0000256" key="2">
    <source>
        <dbReference type="ARBA" id="ARBA00006275"/>
    </source>
</evidence>
<organism evidence="8 9">
    <name type="scientific">Chitinophaga ginsengisegetis</name>
    <dbReference type="NCBI Taxonomy" id="393003"/>
    <lineage>
        <taxon>Bacteria</taxon>
        <taxon>Pseudomonadati</taxon>
        <taxon>Bacteroidota</taxon>
        <taxon>Chitinophagia</taxon>
        <taxon>Chitinophagales</taxon>
        <taxon>Chitinophagaceae</taxon>
        <taxon>Chitinophaga</taxon>
    </lineage>
</organism>
<evidence type="ECO:0000256" key="3">
    <source>
        <dbReference type="ARBA" id="ARBA00022729"/>
    </source>
</evidence>
<sequence>MKRKFLRHSNLSDFLLRSMDVRGVMMAALCVLLFLLPGCKKFFDVRPNTTSINPTTIRDFEEMLNSDSLALCNYLLADFMSDDVRLEDVHLSADAVSSYTRSYLWEQTIWKPGESDFMYNASYTRILQMNIVLERIGRATGSEEQKSVIRAQAQINRAWYYLQLASLYGSDYQAATAATDLAVPLVLLPDASDQPVRATVQQVYDQIIADLTAAVATPGLPGMGQNVVHPGKAAGYALLARIYLNMAKYPDALNAAQSALTINSQLLKYNRDYVAPSSLLDLSKNPEILLARLCVDYDFYNIRHTAFHISPTLRAVLDSNDIRLLGNFADGGLYINGGNFSAVAFNYSLGVPEVMLIKAECLARQEDAAGALALVNELRKNRLITYDPLGSTTDVLTTVLQERRRELFCYGGLRLFDLKRLNRDSRFAQTLQRFADNGTTLKATLAANSPRYLMPFSPLIIANNPAIIQNPR</sequence>
<dbReference type="STRING" id="393003.SAMN05660461_5640"/>
<evidence type="ECO:0000256" key="5">
    <source>
        <dbReference type="ARBA" id="ARBA00023237"/>
    </source>
</evidence>